<feature type="domain" description="Nucleocapsid N-terminal Arenaviridae" evidence="23">
    <location>
        <begin position="3"/>
        <end position="335"/>
    </location>
</feature>
<dbReference type="InterPro" id="IPR038115">
    <property type="entry name" value="Nucleocapsid_C_sf"/>
</dbReference>
<keyword evidence="10 20" id="KW-0946">Virion</keyword>
<evidence type="ECO:0000256" key="3">
    <source>
        <dbReference type="ARBA" id="ARBA00022497"/>
    </source>
</evidence>
<dbReference type="GO" id="GO:0039696">
    <property type="term" value="P:RNA-templated viral transcription"/>
    <property type="evidence" value="ECO:0007669"/>
    <property type="project" value="UniProtKB-UniRule"/>
</dbReference>
<feature type="binding site" evidence="20">
    <location>
        <position position="500"/>
    </location>
    <ligand>
        <name>Zn(2+)</name>
        <dbReference type="ChEBI" id="CHEBI:29105"/>
    </ligand>
</feature>
<feature type="binding site" evidence="20">
    <location>
        <position position="525"/>
    </location>
    <ligand>
        <name>Mn(2+)</name>
        <dbReference type="ChEBI" id="CHEBI:29035"/>
    </ligand>
</feature>
<keyword evidence="14" id="KW-0464">Manganese</keyword>
<keyword evidence="12 20" id="KW-0543">Viral nucleoprotein</keyword>
<dbReference type="GO" id="GO:0046872">
    <property type="term" value="F:metal ion binding"/>
    <property type="evidence" value="ECO:0007669"/>
    <property type="project" value="UniProtKB-UniRule"/>
</dbReference>
<comment type="subunit">
    <text evidence="18 20">Homomultimerizes to form the nucleocapsid. Binds to viral genomic RNA. Interacts with glycoprotein G2. Interacts with protein Z; this interaction probably directs the encapsidated genome to budding sites. Interacts with protein L; this interaction does not interfere with Z-L interaction. Interacts with host IKBKE (via Protein kinase domain); the interaction inhibits IKBKE kinase activity.</text>
</comment>
<comment type="similarity">
    <text evidence="20 21">Belongs to the arenaviridae nucleocapsid protein family.</text>
</comment>
<dbReference type="InterPro" id="IPR035084">
    <property type="entry name" value="Nucleocapsid_C_arenaviridae"/>
</dbReference>
<keyword evidence="16 20" id="KW-0687">Ribonucleoprotein</keyword>
<evidence type="ECO:0000256" key="4">
    <source>
        <dbReference type="ARBA" id="ARBA00022561"/>
    </source>
</evidence>
<evidence type="ECO:0000256" key="10">
    <source>
        <dbReference type="ARBA" id="ARBA00022844"/>
    </source>
</evidence>
<keyword evidence="8 20" id="KW-0378">Hydrolase</keyword>
<evidence type="ECO:0000256" key="18">
    <source>
        <dbReference type="ARBA" id="ARBA00046413"/>
    </source>
</evidence>
<dbReference type="GO" id="GO:0039689">
    <property type="term" value="P:negative stranded viral RNA replication"/>
    <property type="evidence" value="ECO:0007669"/>
    <property type="project" value="UniProtKB-UniRule"/>
</dbReference>
<comment type="function">
    <text evidence="19">Encapsidates the genome, protecting it from nucleases. The encapsidated genomic RNA is termed the nucleocapsid (NC). Serves as template for viral transcription and replication. The increased presence of protein N in host cell does not seem to trigger the switch from transcription to replication as observed in other negative strain RNA viruses. Through the interaction with host IKBKE, strongly inhibits the phosphorylation and nuclear translocation of host IRF3, a protein involved in interferon activation pathway, leading to the inhibition of interferon-beta and IRF3-dependent promoters activation. Also encodes a functional 3'-5' exoribonuclease that degrades preferentially dsRNA substrates and thereby participates in the suppression of interferon induction.</text>
</comment>
<dbReference type="GO" id="GO:0003723">
    <property type="term" value="F:RNA binding"/>
    <property type="evidence" value="ECO:0007669"/>
    <property type="project" value="UniProtKB-UniRule"/>
</dbReference>
<dbReference type="GO" id="GO:0039724">
    <property type="term" value="P:symbiont-mediated suppression of host cytoplasmic pattern recognition receptor signaling pathway via inhibition of IKBKE activity"/>
    <property type="evidence" value="ECO:0007669"/>
    <property type="project" value="UniProtKB-UniRule"/>
</dbReference>
<feature type="binding site" evidence="20">
    <location>
        <position position="390"/>
    </location>
    <ligand>
        <name>Zn(2+)</name>
        <dbReference type="ChEBI" id="CHEBI:29105"/>
    </ligand>
</feature>
<keyword evidence="3 20" id="KW-1139">Helical capsid protein</keyword>
<keyword evidence="1 20" id="KW-1224">Inhibition of host IKBKE by virus</keyword>
<evidence type="ECO:0000256" key="2">
    <source>
        <dbReference type="ARBA" id="ARBA00022482"/>
    </source>
</evidence>
<evidence type="ECO:0000256" key="7">
    <source>
        <dbReference type="ARBA" id="ARBA00022723"/>
    </source>
</evidence>
<keyword evidence="9 20" id="KW-0862">Zinc</keyword>
<feature type="binding site" evidence="20">
    <location>
        <position position="497"/>
    </location>
    <ligand>
        <name>Zn(2+)</name>
        <dbReference type="ChEBI" id="CHEBI:29105"/>
    </ligand>
</feature>
<dbReference type="PIRSF" id="PIRSF004029">
    <property type="entry name" value="N_ArenaV"/>
    <property type="match status" value="1"/>
</dbReference>
<evidence type="ECO:0000256" key="6">
    <source>
        <dbReference type="ARBA" id="ARBA00022632"/>
    </source>
</evidence>
<organism evidence="25">
    <name type="scientific">Pirital mammarenavirus (isolate Rat/Venezuela/VAV-488/1995)</name>
    <name type="common">PIRV</name>
    <dbReference type="NCBI Taxonomy" id="3052324"/>
    <lineage>
        <taxon>Viruses</taxon>
        <taxon>Riboviria</taxon>
        <taxon>Orthornavirae</taxon>
        <taxon>Negarnaviricota</taxon>
        <taxon>Polyploviricotina</taxon>
        <taxon>Bunyaviricetes</taxon>
        <taxon>Hareavirales</taxon>
        <taxon>Arenaviridae</taxon>
        <taxon>Mammarenavirus</taxon>
    </lineage>
</organism>
<evidence type="ECO:0000256" key="20">
    <source>
        <dbReference type="HAMAP-Rule" id="MF_04085"/>
    </source>
</evidence>
<dbReference type="InterPro" id="IPR000229">
    <property type="entry name" value="Nucleocapsid_arenaviridae"/>
</dbReference>
<comment type="function">
    <text evidence="20">Encapsidates the genome, protecting it from nucleases. The encapsidated genomic RNA is termed the nucleocapsid (NC). Serves as template for viral transcription and replication. The increased presence of protein N in host cell does not seem to trigger the switch from transcription to replication as observed in other negative strain RNA viruses. Through the interaction with host IKBKE, strongly inhibits the phosphorylation and nuclear translocation of host IRF3, a protein involved in interferon activation pathway, leading to the inhibition of interferon-beta and IRF3-dependent promoters activation. Encodes also a functional 3'-5' exoribonuclease that degrades preferentially dsRNA substrates and thereby participates in the suppression of interferon induction.</text>
</comment>
<name>Q995C4_PIRVV</name>
<dbReference type="GO" id="GO:0019013">
    <property type="term" value="C:viral nucleocapsid"/>
    <property type="evidence" value="ECO:0007669"/>
    <property type="project" value="UniProtKB-UniRule"/>
</dbReference>
<dbReference type="GO" id="GO:0016787">
    <property type="term" value="F:hydrolase activity"/>
    <property type="evidence" value="ECO:0007669"/>
    <property type="project" value="UniProtKB-KW"/>
</dbReference>
<keyword evidence="11 20" id="KW-0694">RNA-binding</keyword>
<reference evidence="25" key="1">
    <citation type="journal article" date="2001" name="Biochem. Biophys. Res. Commun.">
        <title>Nucleotide sequence of the pirital virus (family Arenaviridae) small genomic segment.</title>
        <authorList>
            <person name="Charrel R.N."/>
            <person name="de Lamballerie X."/>
            <person name="De Micco P."/>
            <person name="Fulhorst C.F."/>
        </authorList>
    </citation>
    <scope>NUCLEOTIDE SEQUENCE</scope>
    <source>
        <strain evidence="25">Prototype strain VAV-488</strain>
    </source>
</reference>
<dbReference type="FunFam" id="3.30.420.410:FF:000001">
    <property type="entry name" value="Nucleoprotein"/>
    <property type="match status" value="1"/>
</dbReference>
<feature type="site" description="Important for exonuclease activity" evidence="20">
    <location>
        <position position="457"/>
    </location>
</feature>
<feature type="binding site" evidence="20">
    <location>
        <position position="380"/>
    </location>
    <ligand>
        <name>Mn(2+)</name>
        <dbReference type="ChEBI" id="CHEBI:29035"/>
    </ligand>
</feature>
<evidence type="ECO:0000256" key="11">
    <source>
        <dbReference type="ARBA" id="ARBA00022884"/>
    </source>
</evidence>
<keyword evidence="2 20" id="KW-1113">Inhibition of host RLR pathway by virus</keyword>
<keyword evidence="5 20" id="KW-0945">Host-virus interaction</keyword>
<keyword evidence="7 20" id="KW-0479">Metal-binding</keyword>
<comment type="caution">
    <text evidence="20">Lacks conserved residue(s) required for the propagation of feature annotation.</text>
</comment>
<dbReference type="GO" id="GO:1990904">
    <property type="term" value="C:ribonucleoprotein complex"/>
    <property type="evidence" value="ECO:0007669"/>
    <property type="project" value="UniProtKB-KW"/>
</dbReference>
<comment type="subcellular location">
    <subcellularLocation>
        <location evidence="20 21">Virion</location>
    </subcellularLocation>
    <subcellularLocation>
        <location evidence="20 21">Host cytoplasm</location>
    </subcellularLocation>
</comment>
<dbReference type="HAMAP" id="MF_04085">
    <property type="entry name" value="ARENA_NCAP"/>
    <property type="match status" value="1"/>
</dbReference>
<protein>
    <recommendedName>
        <fullName evidence="20 21">Nucleoprotein</fullName>
        <ecNumber evidence="20">3.1.13.-</ecNumber>
    </recommendedName>
    <alternativeName>
        <fullName evidence="20 21">Nucleocapsid protein</fullName>
    </alternativeName>
    <alternativeName>
        <fullName evidence="20">Protein N</fullName>
    </alternativeName>
</protein>
<evidence type="ECO:0000256" key="9">
    <source>
        <dbReference type="ARBA" id="ARBA00022833"/>
    </source>
</evidence>
<dbReference type="FunFam" id="1.10.150.550:FF:000001">
    <property type="entry name" value="Nucleoprotein"/>
    <property type="match status" value="1"/>
</dbReference>
<gene>
    <name evidence="20 25" type="primary">N</name>
</gene>
<dbReference type="Gene3D" id="3.30.420.410">
    <property type="entry name" value="Arenaviral nucleoprotein, C-terminal domain"/>
    <property type="match status" value="1"/>
</dbReference>
<evidence type="ECO:0000256" key="15">
    <source>
        <dbReference type="ARBA" id="ARBA00023258"/>
    </source>
</evidence>
<comment type="domain">
    <text evidence="20">The N-terminal region is important for the cap-binding activity while the C-terminal region contains the 3'-5' exoribonuclease activity. A CCHE zinc binding site is present in the C-terminal region and may thus contribute to the substrate binding and/or the specificity of the exonuclease activity.</text>
</comment>
<dbReference type="Pfam" id="PF17290">
    <property type="entry name" value="Arena_ncap_C"/>
    <property type="match status" value="1"/>
</dbReference>
<organismHost>
    <name type="scientific">Sigmodon alstoni</name>
    <dbReference type="NCBI Taxonomy" id="134742"/>
</organismHost>
<dbReference type="FunFam" id="1.10.150.550:FF:000002">
    <property type="entry name" value="Nucleoprotein"/>
    <property type="match status" value="1"/>
</dbReference>
<keyword evidence="17 20" id="KW-0899">Viral immunoevasion</keyword>
<sequence>MASDNVASFRWTQALRRGLSNWTNPVKSDVITDTRALLAALDFDRVAQVQRLMRKDKRTDTDLTKLRDLNKEVDALMNMRTTQKDNVLRVGGLSKDELMELASDLQKLKKKVLRVEGSGQPGVYAGNLTTTQLEQRSKILRDMGFAQLRGNPSGVVKVWDIKDSSLLINQFGSMPAVTMACMTEQGGESLNDVVQGLSALGLLYTVKYPNMSDLEKLADQYPCLGYITQEQSQINVSGYNLSLSAAVKAGACMLDGGNIALRTIQVEPTMFSSMIKAVLKVKSKKRMFVSEAPGQRNPYENLLYKLCLSGDGWPYIGSRSQVKGRAWDNTTVDLTDTGSPNHPPVRNGGSPRLSQLSHAKEEQILEGLKRLDSKATTWIDIEGTPNDPVELAIFQPESGNYIHCYREPHDVKSFKDQSKYSHGMLLKDLTNTQPGLISFIIKNLPAGIVLTAQGSDDIEKLLEMHARRDISIIDVRLTSEQARQFEDKVWDKFGILCNKHKGIVLARKKKGSPPGSKNPHCALLDCIMFCSTIGGFVDDKKPTRLLPLDLLYREQASLIEL</sequence>
<evidence type="ECO:0000256" key="21">
    <source>
        <dbReference type="PIRNR" id="PIRNR004029"/>
    </source>
</evidence>
<keyword evidence="4 20" id="KW-0167">Capsid protein</keyword>
<evidence type="ECO:0000256" key="19">
    <source>
        <dbReference type="ARBA" id="ARBA00057518"/>
    </source>
</evidence>
<evidence type="ECO:0000256" key="5">
    <source>
        <dbReference type="ARBA" id="ARBA00022581"/>
    </source>
</evidence>
<evidence type="ECO:0000256" key="1">
    <source>
        <dbReference type="ARBA" id="ARBA00022437"/>
    </source>
</evidence>
<keyword evidence="15 20" id="KW-0922">Interferon antiviral system evasion</keyword>
<evidence type="ECO:0000259" key="24">
    <source>
        <dbReference type="Pfam" id="PF17290"/>
    </source>
</evidence>
<feature type="region of interest" description="Disordered" evidence="22">
    <location>
        <begin position="334"/>
        <end position="354"/>
    </location>
</feature>
<dbReference type="Pfam" id="PF00843">
    <property type="entry name" value="Arena_nucleocap"/>
    <property type="match status" value="1"/>
</dbReference>
<dbReference type="GO" id="GO:0030430">
    <property type="term" value="C:host cell cytoplasm"/>
    <property type="evidence" value="ECO:0007669"/>
    <property type="project" value="UniProtKB-SubCell"/>
</dbReference>
<evidence type="ECO:0000256" key="16">
    <source>
        <dbReference type="ARBA" id="ARBA00023274"/>
    </source>
</evidence>
<dbReference type="EC" id="3.1.13.-" evidence="20"/>
<evidence type="ECO:0000256" key="17">
    <source>
        <dbReference type="ARBA" id="ARBA00023280"/>
    </source>
</evidence>
<reference evidence="25" key="2">
    <citation type="journal article" date="2008" name="Curr. Opin. Microbiol.">
        <title>Phylogeny of the genus Arenavirus.</title>
        <authorList>
            <person name="Charrel R.N."/>
            <person name="de Lamballerie X."/>
            <person name="Emonet S."/>
        </authorList>
    </citation>
    <scope>NUCLEOTIDE SEQUENCE</scope>
    <source>
        <strain evidence="25">Prototype strain VAV-488</strain>
    </source>
</reference>
<evidence type="ECO:0000259" key="23">
    <source>
        <dbReference type="Pfam" id="PF00843"/>
    </source>
</evidence>
<dbReference type="EMBL" id="AF277659">
    <property type="protein sequence ID" value="AAK17901.1"/>
    <property type="molecule type" value="Genomic_RNA"/>
</dbReference>
<dbReference type="Gene3D" id="1.10.150.550">
    <property type="entry name" value="Arenavirus nucleocapsid protein, head domain"/>
    <property type="match status" value="3"/>
</dbReference>
<evidence type="ECO:0000256" key="8">
    <source>
        <dbReference type="ARBA" id="ARBA00022801"/>
    </source>
</evidence>
<dbReference type="InterPro" id="IPR035083">
    <property type="entry name" value="Nucleocapsid_N_arenaviridae"/>
</dbReference>
<evidence type="ECO:0000313" key="25">
    <source>
        <dbReference type="EMBL" id="AAK17901.1"/>
    </source>
</evidence>
<proteinExistence type="inferred from homology"/>
<accession>Q995C4</accession>
<feature type="binding site" evidence="20">
    <location>
        <position position="382"/>
    </location>
    <ligand>
        <name>Mn(2+)</name>
        <dbReference type="ChEBI" id="CHEBI:29035"/>
    </ligand>
</feature>
<keyword evidence="13 20" id="KW-1035">Host cytoplasm</keyword>
<evidence type="ECO:0000256" key="14">
    <source>
        <dbReference type="ARBA" id="ARBA00023211"/>
    </source>
</evidence>
<evidence type="ECO:0000256" key="13">
    <source>
        <dbReference type="ARBA" id="ARBA00023200"/>
    </source>
</evidence>
<keyword evidence="6 20" id="KW-1090">Inhibition of host innate immune response by virus</keyword>
<evidence type="ECO:0000256" key="22">
    <source>
        <dbReference type="SAM" id="MobiDB-lite"/>
    </source>
</evidence>
<feature type="binding site" evidence="20">
    <location>
        <position position="521"/>
    </location>
    <ligand>
        <name>Zn(2+)</name>
        <dbReference type="ChEBI" id="CHEBI:29105"/>
    </ligand>
</feature>
<dbReference type="GO" id="GO:0019029">
    <property type="term" value="C:helical viral capsid"/>
    <property type="evidence" value="ECO:0007669"/>
    <property type="project" value="UniProtKB-UniRule"/>
</dbReference>
<evidence type="ECO:0000256" key="12">
    <source>
        <dbReference type="ARBA" id="ARBA00023086"/>
    </source>
</evidence>
<feature type="domain" description="Nucleocapsid C-terminal Arenaviridae" evidence="24">
    <location>
        <begin position="356"/>
        <end position="533"/>
    </location>
</feature>